<accession>A0AAJ0H4C7</accession>
<dbReference type="PANTHER" id="PTHR47336:SF2">
    <property type="entry name" value="TRANSCRIPTION FACTOR HMS1-RELATED"/>
    <property type="match status" value="1"/>
</dbReference>
<feature type="compositionally biased region" description="Low complexity" evidence="1">
    <location>
        <begin position="121"/>
        <end position="176"/>
    </location>
</feature>
<evidence type="ECO:0000259" key="2">
    <source>
        <dbReference type="PROSITE" id="PS50888"/>
    </source>
</evidence>
<reference evidence="3" key="2">
    <citation type="submission" date="2023-06" db="EMBL/GenBank/DDBJ databases">
        <authorList>
            <consortium name="Lawrence Berkeley National Laboratory"/>
            <person name="Mondo S.J."/>
            <person name="Hensen N."/>
            <person name="Bonometti L."/>
            <person name="Westerberg I."/>
            <person name="Brannstrom I.O."/>
            <person name="Guillou S."/>
            <person name="Cros-Aarteil S."/>
            <person name="Calhoun S."/>
            <person name="Haridas S."/>
            <person name="Kuo A."/>
            <person name="Pangilinan J."/>
            <person name="Riley R."/>
            <person name="Labutti K."/>
            <person name="Andreopoulos B."/>
            <person name="Lipzen A."/>
            <person name="Chen C."/>
            <person name="Yanf M."/>
            <person name="Daum C."/>
            <person name="Ng V."/>
            <person name="Clum A."/>
            <person name="Steindorff A."/>
            <person name="Ohm R."/>
            <person name="Martin F."/>
            <person name="Silar P."/>
            <person name="Natvig D."/>
            <person name="Lalanne C."/>
            <person name="Gautier V."/>
            <person name="Ament-Velasquez S.L."/>
            <person name="Kruys A."/>
            <person name="Hutchinson M.I."/>
            <person name="Powell A.J."/>
            <person name="Barry K."/>
            <person name="Miller A.N."/>
            <person name="Grigoriev I.V."/>
            <person name="Debuchy R."/>
            <person name="Gladieux P."/>
            <person name="Thoren M.H."/>
            <person name="Johannesson H."/>
        </authorList>
    </citation>
    <scope>NUCLEOTIDE SEQUENCE</scope>
    <source>
        <strain evidence="3">CBS 333.67</strain>
    </source>
</reference>
<dbReference type="EMBL" id="JAUDZG010000001">
    <property type="protein sequence ID" value="KAK3311593.1"/>
    <property type="molecule type" value="Genomic_DNA"/>
</dbReference>
<gene>
    <name evidence="3" type="ORF">B0T15DRAFT_80483</name>
</gene>
<dbReference type="SMART" id="SM00353">
    <property type="entry name" value="HLH"/>
    <property type="match status" value="1"/>
</dbReference>
<evidence type="ECO:0000256" key="1">
    <source>
        <dbReference type="SAM" id="MobiDB-lite"/>
    </source>
</evidence>
<organism evidence="3 4">
    <name type="scientific">Chaetomium strumarium</name>
    <dbReference type="NCBI Taxonomy" id="1170767"/>
    <lineage>
        <taxon>Eukaryota</taxon>
        <taxon>Fungi</taxon>
        <taxon>Dikarya</taxon>
        <taxon>Ascomycota</taxon>
        <taxon>Pezizomycotina</taxon>
        <taxon>Sordariomycetes</taxon>
        <taxon>Sordariomycetidae</taxon>
        <taxon>Sordariales</taxon>
        <taxon>Chaetomiaceae</taxon>
        <taxon>Chaetomium</taxon>
    </lineage>
</organism>
<dbReference type="GeneID" id="87890166"/>
<proteinExistence type="predicted"/>
<dbReference type="SUPFAM" id="SSF47459">
    <property type="entry name" value="HLH, helix-loop-helix DNA-binding domain"/>
    <property type="match status" value="1"/>
</dbReference>
<feature type="domain" description="BHLH" evidence="2">
    <location>
        <begin position="237"/>
        <end position="328"/>
    </location>
</feature>
<dbReference type="RefSeq" id="XP_062727373.1">
    <property type="nucleotide sequence ID" value="XM_062871337.1"/>
</dbReference>
<evidence type="ECO:0000313" key="3">
    <source>
        <dbReference type="EMBL" id="KAK3311593.1"/>
    </source>
</evidence>
<dbReference type="AlphaFoldDB" id="A0AAJ0H4C7"/>
<keyword evidence="4" id="KW-1185">Reference proteome</keyword>
<evidence type="ECO:0000313" key="4">
    <source>
        <dbReference type="Proteomes" id="UP001273166"/>
    </source>
</evidence>
<dbReference type="PANTHER" id="PTHR47336">
    <property type="entry name" value="TRANSCRIPTION FACTOR HMS1-RELATED"/>
    <property type="match status" value="1"/>
</dbReference>
<sequence>MSGATIASSMSFDMSATSFDGSQLQVPTYSDFSQVSLFDTEDFGTDFTSDSAHSPLSPLSPALSASSFGLPAAEAYTTWDAAEMYVETENLFDCQTFGSDSSLSPAINPLDLRVKPRMYQSQAMSASVPAQQQQQQQYQSQGVHQQELAAQATAPLLASPTSSTSRSASPSSTTTADAGPKRYPSRVPKRKLGSEEEPATRPANAAPTATTQPTTTPSTRRVPFKSKDSSDSGVLAPKKTAHNMIEKRYRTNLNDKILQLRDAVPSLRLMAQRAKLAEEGGSAESEDAGAGAGDVSMDSSAGMNFETCTTKLHKATILSKAAEYIQQLEYRNHGLETENLALRERMQGLEIMLFGKQAAAARLGMETGGEGFSSTWN</sequence>
<dbReference type="GO" id="GO:0046983">
    <property type="term" value="F:protein dimerization activity"/>
    <property type="evidence" value="ECO:0007669"/>
    <property type="project" value="InterPro"/>
</dbReference>
<dbReference type="Proteomes" id="UP001273166">
    <property type="component" value="Unassembled WGS sequence"/>
</dbReference>
<comment type="caution">
    <text evidence="3">The sequence shown here is derived from an EMBL/GenBank/DDBJ whole genome shotgun (WGS) entry which is preliminary data.</text>
</comment>
<dbReference type="InterPro" id="IPR011598">
    <property type="entry name" value="bHLH_dom"/>
</dbReference>
<protein>
    <recommendedName>
        <fullName evidence="2">BHLH domain-containing protein</fullName>
    </recommendedName>
</protein>
<dbReference type="InterPro" id="IPR036638">
    <property type="entry name" value="HLH_DNA-bd_sf"/>
</dbReference>
<feature type="region of interest" description="Disordered" evidence="1">
    <location>
        <begin position="121"/>
        <end position="235"/>
    </location>
</feature>
<reference evidence="3" key="1">
    <citation type="journal article" date="2023" name="Mol. Phylogenet. Evol.">
        <title>Genome-scale phylogeny and comparative genomics of the fungal order Sordariales.</title>
        <authorList>
            <person name="Hensen N."/>
            <person name="Bonometti L."/>
            <person name="Westerberg I."/>
            <person name="Brannstrom I.O."/>
            <person name="Guillou S."/>
            <person name="Cros-Aarteil S."/>
            <person name="Calhoun S."/>
            <person name="Haridas S."/>
            <person name="Kuo A."/>
            <person name="Mondo S."/>
            <person name="Pangilinan J."/>
            <person name="Riley R."/>
            <person name="LaButti K."/>
            <person name="Andreopoulos B."/>
            <person name="Lipzen A."/>
            <person name="Chen C."/>
            <person name="Yan M."/>
            <person name="Daum C."/>
            <person name="Ng V."/>
            <person name="Clum A."/>
            <person name="Steindorff A."/>
            <person name="Ohm R.A."/>
            <person name="Martin F."/>
            <person name="Silar P."/>
            <person name="Natvig D.O."/>
            <person name="Lalanne C."/>
            <person name="Gautier V."/>
            <person name="Ament-Velasquez S.L."/>
            <person name="Kruys A."/>
            <person name="Hutchinson M.I."/>
            <person name="Powell A.J."/>
            <person name="Barry K."/>
            <person name="Miller A.N."/>
            <person name="Grigoriev I.V."/>
            <person name="Debuchy R."/>
            <person name="Gladieux P."/>
            <person name="Hiltunen Thoren M."/>
            <person name="Johannesson H."/>
        </authorList>
    </citation>
    <scope>NUCLEOTIDE SEQUENCE</scope>
    <source>
        <strain evidence="3">CBS 333.67</strain>
    </source>
</reference>
<name>A0AAJ0H4C7_9PEZI</name>
<dbReference type="PROSITE" id="PS50888">
    <property type="entry name" value="BHLH"/>
    <property type="match status" value="1"/>
</dbReference>
<dbReference type="InterPro" id="IPR052099">
    <property type="entry name" value="Regulatory_TF_Diverse"/>
</dbReference>
<dbReference type="Pfam" id="PF00010">
    <property type="entry name" value="HLH"/>
    <property type="match status" value="1"/>
</dbReference>
<feature type="compositionally biased region" description="Low complexity" evidence="1">
    <location>
        <begin position="200"/>
        <end position="221"/>
    </location>
</feature>
<dbReference type="Gene3D" id="4.10.280.10">
    <property type="entry name" value="Helix-loop-helix DNA-binding domain"/>
    <property type="match status" value="1"/>
</dbReference>